<evidence type="ECO:0000256" key="6">
    <source>
        <dbReference type="ARBA" id="ARBA00022989"/>
    </source>
</evidence>
<evidence type="ECO:0000256" key="8">
    <source>
        <dbReference type="ARBA" id="ARBA00023136"/>
    </source>
</evidence>
<keyword evidence="17" id="KW-1185">Reference proteome</keyword>
<accession>A0ABD2P8N4</accession>
<dbReference type="GO" id="GO:0005778">
    <property type="term" value="C:peroxisomal membrane"/>
    <property type="evidence" value="ECO:0007669"/>
    <property type="project" value="UniProtKB-SubCell"/>
</dbReference>
<evidence type="ECO:0000256" key="1">
    <source>
        <dbReference type="ARBA" id="ARBA00006033"/>
    </source>
</evidence>
<comment type="subcellular location">
    <subcellularLocation>
        <location evidence="12">Peroxisome membrane</location>
    </subcellularLocation>
</comment>
<dbReference type="SMART" id="SM00326">
    <property type="entry name" value="SH3"/>
    <property type="match status" value="1"/>
</dbReference>
<evidence type="ECO:0000259" key="15">
    <source>
        <dbReference type="PROSITE" id="PS50002"/>
    </source>
</evidence>
<evidence type="ECO:0000256" key="12">
    <source>
        <dbReference type="ARBA" id="ARBA00046271"/>
    </source>
</evidence>
<dbReference type="EMBL" id="JABFTP020000185">
    <property type="protein sequence ID" value="KAL3287200.1"/>
    <property type="molecule type" value="Genomic_DNA"/>
</dbReference>
<evidence type="ECO:0000256" key="7">
    <source>
        <dbReference type="ARBA" id="ARBA00023010"/>
    </source>
</evidence>
<sequence>MTSPAKPWEGNVLQNVPSSFKHTQNPVATGTMLRSAPGLPPRPDGLYRPLSTYSMPYSGYGGYGGYGGLNSYGGLGSYSGLSSYSSYGMPYSSSYGGFNGMGMYHGGYSNLNDDAERRFIQYAEESSRKTFANVESIVRAFGSVAVMLDNTFFAMTSSFRAVLSVAENFGRLRSTFGQIWYSVSIFRLFTWLYRKIMELMGYKVKSSTSIAWNQAIGGATSGAPNIPDSSGSSWPAVALLGVLISAPYIISKFLLKYEDKADMSHWKSPGIAAKAAFDFTASNPQEMSIVTNDEVILAPTYIQESMKLKNSGWVYALSNGKSGIIPLNYLVLNKSSRRPVPFEGNMNQKIPPLGNFELTNQSSTNEKIPDYTTVPVLKNNDTNGSTTVDTKTHVKKVSFGENQIFENIDLDDVIKKAEHEAKQYKNKTENCYTESNSDFIDEKGKKSVS</sequence>
<dbReference type="PANTHER" id="PTHR19332:SF1">
    <property type="entry name" value="PEROXISOMAL MEMBRANE PROTEIN PEX13"/>
    <property type="match status" value="1"/>
</dbReference>
<keyword evidence="8" id="KW-0472">Membrane</keyword>
<evidence type="ECO:0000256" key="4">
    <source>
        <dbReference type="ARBA" id="ARBA00022692"/>
    </source>
</evidence>
<keyword evidence="2 13" id="KW-0728">SH3 domain</keyword>
<dbReference type="InterPro" id="IPR035463">
    <property type="entry name" value="Pex13"/>
</dbReference>
<feature type="compositionally biased region" description="Polar residues" evidence="14">
    <location>
        <begin position="429"/>
        <end position="438"/>
    </location>
</feature>
<feature type="region of interest" description="Disordered" evidence="14">
    <location>
        <begin position="424"/>
        <end position="449"/>
    </location>
</feature>
<comment type="caution">
    <text evidence="16">The sequence shown here is derived from an EMBL/GenBank/DDBJ whole genome shotgun (WGS) entry which is preliminary data.</text>
</comment>
<keyword evidence="3" id="KW-0813">Transport</keyword>
<evidence type="ECO:0000256" key="10">
    <source>
        <dbReference type="ARBA" id="ARBA00029693"/>
    </source>
</evidence>
<keyword evidence="4" id="KW-0812">Transmembrane</keyword>
<dbReference type="PANTHER" id="PTHR19332">
    <property type="entry name" value="PEROXISOMAL MEMBRANE PROTEIN PEX13"/>
    <property type="match status" value="1"/>
</dbReference>
<evidence type="ECO:0000256" key="2">
    <source>
        <dbReference type="ARBA" id="ARBA00022443"/>
    </source>
</evidence>
<keyword evidence="6" id="KW-1133">Transmembrane helix</keyword>
<evidence type="ECO:0000256" key="11">
    <source>
        <dbReference type="ARBA" id="ARBA00034535"/>
    </source>
</evidence>
<feature type="region of interest" description="Disordered" evidence="14">
    <location>
        <begin position="1"/>
        <end position="25"/>
    </location>
</feature>
<evidence type="ECO:0000256" key="5">
    <source>
        <dbReference type="ARBA" id="ARBA00022927"/>
    </source>
</evidence>
<organism evidence="16 17">
    <name type="scientific">Cryptolaemus montrouzieri</name>
    <dbReference type="NCBI Taxonomy" id="559131"/>
    <lineage>
        <taxon>Eukaryota</taxon>
        <taxon>Metazoa</taxon>
        <taxon>Ecdysozoa</taxon>
        <taxon>Arthropoda</taxon>
        <taxon>Hexapoda</taxon>
        <taxon>Insecta</taxon>
        <taxon>Pterygota</taxon>
        <taxon>Neoptera</taxon>
        <taxon>Endopterygota</taxon>
        <taxon>Coleoptera</taxon>
        <taxon>Polyphaga</taxon>
        <taxon>Cucujiformia</taxon>
        <taxon>Coccinelloidea</taxon>
        <taxon>Coccinellidae</taxon>
        <taxon>Scymninae</taxon>
        <taxon>Scymnini</taxon>
        <taxon>Cryptolaemus</taxon>
    </lineage>
</organism>
<name>A0ABD2P8N4_9CUCU</name>
<comment type="similarity">
    <text evidence="1">Belongs to the peroxin-13 family.</text>
</comment>
<evidence type="ECO:0000256" key="13">
    <source>
        <dbReference type="PROSITE-ProRule" id="PRU00192"/>
    </source>
</evidence>
<feature type="compositionally biased region" description="Basic and acidic residues" evidence="14">
    <location>
        <begin position="440"/>
        <end position="449"/>
    </location>
</feature>
<dbReference type="InterPro" id="IPR001452">
    <property type="entry name" value="SH3_domain"/>
</dbReference>
<dbReference type="AlphaFoldDB" id="A0ABD2P8N4"/>
<dbReference type="InterPro" id="IPR036028">
    <property type="entry name" value="SH3-like_dom_sf"/>
</dbReference>
<keyword evidence="9" id="KW-0576">Peroxisome</keyword>
<dbReference type="Proteomes" id="UP001516400">
    <property type="component" value="Unassembled WGS sequence"/>
</dbReference>
<evidence type="ECO:0000313" key="17">
    <source>
        <dbReference type="Proteomes" id="UP001516400"/>
    </source>
</evidence>
<dbReference type="GO" id="GO:0015031">
    <property type="term" value="P:protein transport"/>
    <property type="evidence" value="ECO:0007669"/>
    <property type="project" value="UniProtKB-KW"/>
</dbReference>
<gene>
    <name evidence="16" type="ORF">HHI36_001677</name>
</gene>
<evidence type="ECO:0000256" key="9">
    <source>
        <dbReference type="ARBA" id="ARBA00023140"/>
    </source>
</evidence>
<dbReference type="Pfam" id="PF04088">
    <property type="entry name" value="Peroxin-13_N"/>
    <property type="match status" value="1"/>
</dbReference>
<feature type="domain" description="SH3" evidence="15">
    <location>
        <begin position="268"/>
        <end position="335"/>
    </location>
</feature>
<reference evidence="16 17" key="1">
    <citation type="journal article" date="2021" name="BMC Biol.">
        <title>Horizontally acquired antibacterial genes associated with adaptive radiation of ladybird beetles.</title>
        <authorList>
            <person name="Li H.S."/>
            <person name="Tang X.F."/>
            <person name="Huang Y.H."/>
            <person name="Xu Z.Y."/>
            <person name="Chen M.L."/>
            <person name="Du X.Y."/>
            <person name="Qiu B.Y."/>
            <person name="Chen P.T."/>
            <person name="Zhang W."/>
            <person name="Slipinski A."/>
            <person name="Escalona H.E."/>
            <person name="Waterhouse R.M."/>
            <person name="Zwick A."/>
            <person name="Pang H."/>
        </authorList>
    </citation>
    <scope>NUCLEOTIDE SEQUENCE [LARGE SCALE GENOMIC DNA]</scope>
    <source>
        <strain evidence="16">SYSU2018</strain>
    </source>
</reference>
<proteinExistence type="inferred from homology"/>
<keyword evidence="7" id="KW-0811">Translocation</keyword>
<dbReference type="PROSITE" id="PS50002">
    <property type="entry name" value="SH3"/>
    <property type="match status" value="1"/>
</dbReference>
<evidence type="ECO:0000313" key="16">
    <source>
        <dbReference type="EMBL" id="KAL3287200.1"/>
    </source>
</evidence>
<evidence type="ECO:0000256" key="14">
    <source>
        <dbReference type="SAM" id="MobiDB-lite"/>
    </source>
</evidence>
<evidence type="ECO:0000256" key="3">
    <source>
        <dbReference type="ARBA" id="ARBA00022448"/>
    </source>
</evidence>
<keyword evidence="5" id="KW-0653">Protein transport</keyword>
<dbReference type="InterPro" id="IPR007223">
    <property type="entry name" value="Peroxin-13_N"/>
</dbReference>
<protein>
    <recommendedName>
        <fullName evidence="11">Peroxisomal membrane protein PEX13</fullName>
    </recommendedName>
    <alternativeName>
        <fullName evidence="10">Peroxin-13</fullName>
    </alternativeName>
</protein>
<dbReference type="Gene3D" id="2.30.30.40">
    <property type="entry name" value="SH3 Domains"/>
    <property type="match status" value="1"/>
</dbReference>
<dbReference type="SUPFAM" id="SSF50044">
    <property type="entry name" value="SH3-domain"/>
    <property type="match status" value="1"/>
</dbReference>
<feature type="compositionally biased region" description="Polar residues" evidence="14">
    <location>
        <begin position="12"/>
        <end position="25"/>
    </location>
</feature>